<dbReference type="Proteomes" id="UP001597218">
    <property type="component" value="Unassembled WGS sequence"/>
</dbReference>
<gene>
    <name evidence="3" type="ORF">ACFSFY_06915</name>
</gene>
<keyword evidence="4" id="KW-1185">Reference proteome</keyword>
<sequence length="301" mass="33603">MKRIGAIALLTLLTGGVVGSTMTFAEERTTVISEVEKDTTNYMKFTGVIQEIETSEKGNMVTVVNEDDLIMVLSITDDALLLNSDTTEQMKKDEFKKGSIVEAYYDKIKPMILIYPAQVTPEIVVLKGDIVGEVKIAKFDDVFLSLDNELKLNIGEDTILLNQKGETIEEADLHNKELAVFYSATTRSIPPQTSPSKIIALDYVTEEMVLAQEIIEADHYVKNGVKMIPLRKVAEKLGYHVEAQARVSGALITKENRSFMINRGKVVYGFNKSIGKFEIAPELKDKKTYVPIAFLDLLLEK</sequence>
<dbReference type="InterPro" id="IPR012854">
    <property type="entry name" value="Cu_amine_oxidase-like_N"/>
</dbReference>
<protein>
    <submittedName>
        <fullName evidence="3">Stalk domain-containing protein</fullName>
    </submittedName>
</protein>
<feature type="domain" description="Copper amine oxidase-like N-terminal" evidence="2">
    <location>
        <begin position="216"/>
        <end position="295"/>
    </location>
</feature>
<dbReference type="RefSeq" id="WP_381536568.1">
    <property type="nucleotide sequence ID" value="NZ_JBHUGI010000015.1"/>
</dbReference>
<dbReference type="Gene3D" id="3.30.457.10">
    <property type="entry name" value="Copper amine oxidase-like, N-terminal domain"/>
    <property type="match status" value="1"/>
</dbReference>
<dbReference type="InterPro" id="IPR036582">
    <property type="entry name" value="Mao_N_sf"/>
</dbReference>
<name>A0ABW4SGT4_9BACL</name>
<dbReference type="SUPFAM" id="SSF55383">
    <property type="entry name" value="Copper amine oxidase, domain N"/>
    <property type="match status" value="1"/>
</dbReference>
<dbReference type="EMBL" id="JBHUGI010000015">
    <property type="protein sequence ID" value="MFD1927792.1"/>
    <property type="molecule type" value="Genomic_DNA"/>
</dbReference>
<comment type="caution">
    <text evidence="3">The sequence shown here is derived from an EMBL/GenBank/DDBJ whole genome shotgun (WGS) entry which is preliminary data.</text>
</comment>
<dbReference type="Pfam" id="PF07833">
    <property type="entry name" value="Cu_amine_oxidN1"/>
    <property type="match status" value="1"/>
</dbReference>
<proteinExistence type="predicted"/>
<evidence type="ECO:0000313" key="3">
    <source>
        <dbReference type="EMBL" id="MFD1927792.1"/>
    </source>
</evidence>
<evidence type="ECO:0000256" key="1">
    <source>
        <dbReference type="SAM" id="SignalP"/>
    </source>
</evidence>
<feature type="signal peptide" evidence="1">
    <location>
        <begin position="1"/>
        <end position="25"/>
    </location>
</feature>
<organism evidence="3 4">
    <name type="scientific">Sporosarcina siberiensis</name>
    <dbReference type="NCBI Taxonomy" id="1365606"/>
    <lineage>
        <taxon>Bacteria</taxon>
        <taxon>Bacillati</taxon>
        <taxon>Bacillota</taxon>
        <taxon>Bacilli</taxon>
        <taxon>Bacillales</taxon>
        <taxon>Caryophanaceae</taxon>
        <taxon>Sporosarcina</taxon>
    </lineage>
</organism>
<reference evidence="4" key="1">
    <citation type="journal article" date="2019" name="Int. J. Syst. Evol. Microbiol.">
        <title>The Global Catalogue of Microorganisms (GCM) 10K type strain sequencing project: providing services to taxonomists for standard genome sequencing and annotation.</title>
        <authorList>
            <consortium name="The Broad Institute Genomics Platform"/>
            <consortium name="The Broad Institute Genome Sequencing Center for Infectious Disease"/>
            <person name="Wu L."/>
            <person name="Ma J."/>
        </authorList>
    </citation>
    <scope>NUCLEOTIDE SEQUENCE [LARGE SCALE GENOMIC DNA]</scope>
    <source>
        <strain evidence="4">CGMCC 4.7177</strain>
    </source>
</reference>
<accession>A0ABW4SGT4</accession>
<keyword evidence="1" id="KW-0732">Signal</keyword>
<evidence type="ECO:0000313" key="4">
    <source>
        <dbReference type="Proteomes" id="UP001597218"/>
    </source>
</evidence>
<evidence type="ECO:0000259" key="2">
    <source>
        <dbReference type="Pfam" id="PF07833"/>
    </source>
</evidence>
<feature type="chain" id="PRO_5046833558" evidence="1">
    <location>
        <begin position="26"/>
        <end position="301"/>
    </location>
</feature>